<dbReference type="KEGG" id="pca:Pcar_1757"/>
<gene>
    <name evidence="1" type="ordered locus">Pcar_1757</name>
</gene>
<keyword evidence="2" id="KW-1185">Reference proteome</keyword>
<keyword evidence="1" id="KW-0808">Transferase</keyword>
<organism evidence="1 2">
    <name type="scientific">Syntrophotalea carbinolica (strain DSM 2380 / NBRC 103641 / GraBd1)</name>
    <name type="common">Pelobacter carbinolicus</name>
    <dbReference type="NCBI Taxonomy" id="338963"/>
    <lineage>
        <taxon>Bacteria</taxon>
        <taxon>Pseudomonadati</taxon>
        <taxon>Thermodesulfobacteriota</taxon>
        <taxon>Desulfuromonadia</taxon>
        <taxon>Desulfuromonadales</taxon>
        <taxon>Syntrophotaleaceae</taxon>
        <taxon>Syntrophotalea</taxon>
    </lineage>
</organism>
<accession>Q3A3Q7</accession>
<dbReference type="Pfam" id="PF13489">
    <property type="entry name" value="Methyltransf_23"/>
    <property type="match status" value="1"/>
</dbReference>
<proteinExistence type="predicted"/>
<dbReference type="SUPFAM" id="SSF53335">
    <property type="entry name" value="S-adenosyl-L-methionine-dependent methyltransferases"/>
    <property type="match status" value="1"/>
</dbReference>
<reference evidence="1 2" key="2">
    <citation type="journal article" date="2012" name="BMC Genomics">
        <title>The genome of Pelobacter carbinolicus reveals surprising metabolic capabilities and physiological features.</title>
        <authorList>
            <person name="Aklujkar M."/>
            <person name="Haveman S.A."/>
            <person name="Didonato R.Jr."/>
            <person name="Chertkov O."/>
            <person name="Han C.S."/>
            <person name="Land M.L."/>
            <person name="Brown P."/>
            <person name="Lovley D.R."/>
        </authorList>
    </citation>
    <scope>NUCLEOTIDE SEQUENCE [LARGE SCALE GENOMIC DNA]</scope>
    <source>
        <strain evidence="2">DSM 2380 / NBRC 103641 / GraBd1</strain>
    </source>
</reference>
<dbReference type="GO" id="GO:0008168">
    <property type="term" value="F:methyltransferase activity"/>
    <property type="evidence" value="ECO:0007669"/>
    <property type="project" value="UniProtKB-KW"/>
</dbReference>
<dbReference type="OrthoDB" id="5419754at2"/>
<dbReference type="Proteomes" id="UP000002534">
    <property type="component" value="Chromosome"/>
</dbReference>
<evidence type="ECO:0000313" key="1">
    <source>
        <dbReference type="EMBL" id="ABA89000.1"/>
    </source>
</evidence>
<dbReference type="InterPro" id="IPR029063">
    <property type="entry name" value="SAM-dependent_MTases_sf"/>
</dbReference>
<dbReference type="GO" id="GO:0032259">
    <property type="term" value="P:methylation"/>
    <property type="evidence" value="ECO:0007669"/>
    <property type="project" value="UniProtKB-KW"/>
</dbReference>
<dbReference type="STRING" id="338963.Pcar_1757"/>
<sequence length="240" mass="27512">MDLKEEAILKDTISDHWYYVSKGRALRTFLGDLRAQEVLDIGAGSGVFSRQMLDEGRCNSAVCVDPYYTDEKIEWHKGKQIQFVKGLTNHSTSLLLMMDVLEHVSDDLVFMKNYVGHMEKGGYALITVPAFQFLWSGHDVFLEHYRRYTIKTMEELIVQSGLTPIKSRYFFGCLFPIVAGIRMIKGIFSGRGALKAQSELKSYPEWLNRLLIIAHDLERQSFFGSNKLFGLSVFCLCRKD</sequence>
<dbReference type="EMBL" id="CP000142">
    <property type="protein sequence ID" value="ABA89000.1"/>
    <property type="molecule type" value="Genomic_DNA"/>
</dbReference>
<dbReference type="RefSeq" id="WP_011341493.1">
    <property type="nucleotide sequence ID" value="NC_007498.2"/>
</dbReference>
<dbReference type="HOGENOM" id="CLU_082726_0_1_7"/>
<dbReference type="eggNOG" id="COG2227">
    <property type="taxonomic scope" value="Bacteria"/>
</dbReference>
<keyword evidence="1" id="KW-0489">Methyltransferase</keyword>
<protein>
    <submittedName>
        <fullName evidence="1">SAM-dependent methyltransferase, putative</fullName>
    </submittedName>
</protein>
<evidence type="ECO:0000313" key="2">
    <source>
        <dbReference type="Proteomes" id="UP000002534"/>
    </source>
</evidence>
<name>Q3A3Q7_SYNC1</name>
<dbReference type="AlphaFoldDB" id="Q3A3Q7"/>
<reference evidence="2" key="1">
    <citation type="submission" date="2005-10" db="EMBL/GenBank/DDBJ databases">
        <title>Complete sequence of Pelobacter carbinolicus DSM 2380.</title>
        <authorList>
            <person name="Copeland A."/>
            <person name="Lucas S."/>
            <person name="Lapidus A."/>
            <person name="Barry K."/>
            <person name="Detter J.C."/>
            <person name="Glavina T."/>
            <person name="Hammon N."/>
            <person name="Israni S."/>
            <person name="Pitluck S."/>
            <person name="Chertkov O."/>
            <person name="Schmutz J."/>
            <person name="Larimer F."/>
            <person name="Land M."/>
            <person name="Kyrpides N."/>
            <person name="Ivanova N."/>
            <person name="Richardson P."/>
        </authorList>
    </citation>
    <scope>NUCLEOTIDE SEQUENCE [LARGE SCALE GENOMIC DNA]</scope>
    <source>
        <strain evidence="2">DSM 2380 / NBRC 103641 / GraBd1</strain>
    </source>
</reference>
<dbReference type="Gene3D" id="3.40.50.150">
    <property type="entry name" value="Vaccinia Virus protein VP39"/>
    <property type="match status" value="1"/>
</dbReference>